<dbReference type="InterPro" id="IPR029058">
    <property type="entry name" value="AB_hydrolase_fold"/>
</dbReference>
<dbReference type="InterPro" id="IPR020802">
    <property type="entry name" value="TesA-like"/>
</dbReference>
<dbReference type="RefSeq" id="WP_204005196.1">
    <property type="nucleotide sequence ID" value="NZ_BOOZ01000009.1"/>
</dbReference>
<accession>A0ABQ4HTE0</accession>
<evidence type="ECO:0000313" key="4">
    <source>
        <dbReference type="EMBL" id="GIJ08922.1"/>
    </source>
</evidence>
<dbReference type="PANTHER" id="PTHR11487">
    <property type="entry name" value="THIOESTERASE"/>
    <property type="match status" value="1"/>
</dbReference>
<dbReference type="InterPro" id="IPR012223">
    <property type="entry name" value="TEII"/>
</dbReference>
<dbReference type="SUPFAM" id="SSF53474">
    <property type="entry name" value="alpha/beta-Hydrolases"/>
    <property type="match status" value="1"/>
</dbReference>
<dbReference type="Gene3D" id="3.40.50.1820">
    <property type="entry name" value="alpha/beta hydrolase"/>
    <property type="match status" value="1"/>
</dbReference>
<proteinExistence type="inferred from homology"/>
<protein>
    <submittedName>
        <fullName evidence="4">Pyochelin biosynthetic protein PchC</fullName>
    </submittedName>
</protein>
<evidence type="ECO:0000313" key="5">
    <source>
        <dbReference type="Proteomes" id="UP000647017"/>
    </source>
</evidence>
<dbReference type="Pfam" id="PF00975">
    <property type="entry name" value="Thioesterase"/>
    <property type="match status" value="1"/>
</dbReference>
<dbReference type="PANTHER" id="PTHR11487:SF0">
    <property type="entry name" value="S-ACYL FATTY ACID SYNTHASE THIOESTERASE, MEDIUM CHAIN"/>
    <property type="match status" value="1"/>
</dbReference>
<dbReference type="InterPro" id="IPR001031">
    <property type="entry name" value="Thioesterase"/>
</dbReference>
<dbReference type="EMBL" id="BOOZ01000009">
    <property type="protein sequence ID" value="GIJ08922.1"/>
    <property type="molecule type" value="Genomic_DNA"/>
</dbReference>
<keyword evidence="2" id="KW-0378">Hydrolase</keyword>
<evidence type="ECO:0000256" key="1">
    <source>
        <dbReference type="ARBA" id="ARBA00007169"/>
    </source>
</evidence>
<comment type="similarity">
    <text evidence="1">Belongs to the thioesterase family.</text>
</comment>
<dbReference type="SMART" id="SM00824">
    <property type="entry name" value="PKS_TE"/>
    <property type="match status" value="1"/>
</dbReference>
<organism evidence="4 5">
    <name type="scientific">Micromonospora andamanensis</name>
    <dbReference type="NCBI Taxonomy" id="1287068"/>
    <lineage>
        <taxon>Bacteria</taxon>
        <taxon>Bacillati</taxon>
        <taxon>Actinomycetota</taxon>
        <taxon>Actinomycetes</taxon>
        <taxon>Micromonosporales</taxon>
        <taxon>Micromonosporaceae</taxon>
        <taxon>Micromonospora</taxon>
    </lineage>
</organism>
<gene>
    <name evidence="4" type="primary">pchC_1</name>
    <name evidence="4" type="ORF">Van01_21360</name>
</gene>
<dbReference type="Proteomes" id="UP000647017">
    <property type="component" value="Unassembled WGS sequence"/>
</dbReference>
<comment type="caution">
    <text evidence="4">The sequence shown here is derived from an EMBL/GenBank/DDBJ whole genome shotgun (WGS) entry which is preliminary data.</text>
</comment>
<feature type="domain" description="Thioesterase TesA-like" evidence="3">
    <location>
        <begin position="23"/>
        <end position="246"/>
    </location>
</feature>
<evidence type="ECO:0000259" key="3">
    <source>
        <dbReference type="SMART" id="SM00824"/>
    </source>
</evidence>
<reference evidence="4 5" key="1">
    <citation type="submission" date="2021-01" db="EMBL/GenBank/DDBJ databases">
        <title>Whole genome shotgun sequence of Verrucosispora andamanensis NBRC 109075.</title>
        <authorList>
            <person name="Komaki H."/>
            <person name="Tamura T."/>
        </authorList>
    </citation>
    <scope>NUCLEOTIDE SEQUENCE [LARGE SCALE GENOMIC DNA]</scope>
    <source>
        <strain evidence="4 5">NBRC 109075</strain>
    </source>
</reference>
<sequence>MADDLDRWLRCFHTRPAARVRLVCFPHASGNALFYRDWGALLPGGVETWAVQYPGRLDRLSEPCVTDMAELADRVTEALLPFTRTGGVALFGHSMGAAVAYEVTRRLEHRLGIAVRHLFVSAHPSPALHRIGNLHLDSDDALWDELRRQDATSAETLAHPQLRALIMPALRSDYRLIETWQPALAPPLSCPVTALGGRDDPDVAPAELTDWARFTTGPYRRLVRPGGHFYLVEDLDAVVAALGHGLGDNC</sequence>
<keyword evidence="5" id="KW-1185">Reference proteome</keyword>
<name>A0ABQ4HTE0_9ACTN</name>
<evidence type="ECO:0000256" key="2">
    <source>
        <dbReference type="ARBA" id="ARBA00022801"/>
    </source>
</evidence>